<dbReference type="PROSITE" id="PS00889">
    <property type="entry name" value="CNMP_BINDING_2"/>
    <property type="match status" value="1"/>
</dbReference>
<proteinExistence type="predicted"/>
<dbReference type="InterPro" id="IPR000595">
    <property type="entry name" value="cNMP-bd_dom"/>
</dbReference>
<dbReference type="InterPro" id="IPR050503">
    <property type="entry name" value="cAMP-dep_PK_reg_su-like"/>
</dbReference>
<dbReference type="PANTHER" id="PTHR11635:SF152">
    <property type="entry name" value="CAMP-DEPENDENT PROTEIN KINASE TYPE I REGULATORY SUBUNIT-RELATED"/>
    <property type="match status" value="1"/>
</dbReference>
<feature type="domain" description="Cyclic nucleotide-binding" evidence="2">
    <location>
        <begin position="421"/>
        <end position="487"/>
    </location>
</feature>
<feature type="compositionally biased region" description="Polar residues" evidence="1">
    <location>
        <begin position="297"/>
        <end position="311"/>
    </location>
</feature>
<dbReference type="CDD" id="cd00038">
    <property type="entry name" value="CAP_ED"/>
    <property type="match status" value="3"/>
</dbReference>
<evidence type="ECO:0000313" key="3">
    <source>
        <dbReference type="EMBL" id="CDW72769.1"/>
    </source>
</evidence>
<dbReference type="GO" id="GO:0030552">
    <property type="term" value="F:cAMP binding"/>
    <property type="evidence" value="ECO:0007669"/>
    <property type="project" value="TreeGrafter"/>
</dbReference>
<gene>
    <name evidence="3" type="primary">Contig17358.g18476</name>
    <name evidence="3" type="ORF">STYLEM_1733</name>
</gene>
<evidence type="ECO:0000256" key="1">
    <source>
        <dbReference type="SAM" id="MobiDB-lite"/>
    </source>
</evidence>
<dbReference type="GO" id="GO:0005829">
    <property type="term" value="C:cytosol"/>
    <property type="evidence" value="ECO:0007669"/>
    <property type="project" value="TreeGrafter"/>
</dbReference>
<feature type="domain" description="Cyclic nucleotide-binding" evidence="2">
    <location>
        <begin position="77"/>
        <end position="123"/>
    </location>
</feature>
<name>A0A077ZT93_STYLE</name>
<dbReference type="InterPro" id="IPR018490">
    <property type="entry name" value="cNMP-bd_dom_sf"/>
</dbReference>
<accession>A0A077ZT93</accession>
<dbReference type="Gene3D" id="2.60.120.10">
    <property type="entry name" value="Jelly Rolls"/>
    <property type="match status" value="3"/>
</dbReference>
<keyword evidence="4" id="KW-1185">Reference proteome</keyword>
<dbReference type="SUPFAM" id="SSF51206">
    <property type="entry name" value="cAMP-binding domain-like"/>
    <property type="match status" value="2"/>
</dbReference>
<dbReference type="PROSITE" id="PS50042">
    <property type="entry name" value="CNMP_BINDING_3"/>
    <property type="match status" value="3"/>
</dbReference>
<dbReference type="InParanoid" id="A0A077ZT93"/>
<dbReference type="OMA" id="YLEMENQ"/>
<dbReference type="GO" id="GO:0034236">
    <property type="term" value="F:protein kinase A catalytic subunit binding"/>
    <property type="evidence" value="ECO:0007669"/>
    <property type="project" value="TreeGrafter"/>
</dbReference>
<dbReference type="GO" id="GO:0005952">
    <property type="term" value="C:cAMP-dependent protein kinase complex"/>
    <property type="evidence" value="ECO:0007669"/>
    <property type="project" value="InterPro"/>
</dbReference>
<dbReference type="InterPro" id="IPR018488">
    <property type="entry name" value="cNMP-bd_CS"/>
</dbReference>
<evidence type="ECO:0000259" key="2">
    <source>
        <dbReference type="PROSITE" id="PS50042"/>
    </source>
</evidence>
<feature type="region of interest" description="Disordered" evidence="1">
    <location>
        <begin position="296"/>
        <end position="329"/>
    </location>
</feature>
<dbReference type="Pfam" id="PF00027">
    <property type="entry name" value="cNMP_binding"/>
    <property type="match status" value="1"/>
</dbReference>
<dbReference type="Proteomes" id="UP000039865">
    <property type="component" value="Unassembled WGS sequence"/>
</dbReference>
<feature type="domain" description="Cyclic nucleotide-binding" evidence="2">
    <location>
        <begin position="357"/>
        <end position="418"/>
    </location>
</feature>
<organism evidence="3 4">
    <name type="scientific">Stylonychia lemnae</name>
    <name type="common">Ciliate</name>
    <dbReference type="NCBI Taxonomy" id="5949"/>
    <lineage>
        <taxon>Eukaryota</taxon>
        <taxon>Sar</taxon>
        <taxon>Alveolata</taxon>
        <taxon>Ciliophora</taxon>
        <taxon>Intramacronucleata</taxon>
        <taxon>Spirotrichea</taxon>
        <taxon>Stichotrichia</taxon>
        <taxon>Sporadotrichida</taxon>
        <taxon>Oxytrichidae</taxon>
        <taxon>Stylonychinae</taxon>
        <taxon>Stylonychia</taxon>
    </lineage>
</organism>
<dbReference type="InterPro" id="IPR014710">
    <property type="entry name" value="RmlC-like_jellyroll"/>
</dbReference>
<dbReference type="OrthoDB" id="288359at2759"/>
<dbReference type="PANTHER" id="PTHR11635">
    <property type="entry name" value="CAMP-DEPENDENT PROTEIN KINASE REGULATORY CHAIN"/>
    <property type="match status" value="1"/>
</dbReference>
<dbReference type="AlphaFoldDB" id="A0A077ZT93"/>
<dbReference type="GO" id="GO:0004862">
    <property type="term" value="F:cAMP-dependent protein kinase inhibitor activity"/>
    <property type="evidence" value="ECO:0007669"/>
    <property type="project" value="TreeGrafter"/>
</dbReference>
<evidence type="ECO:0000313" key="4">
    <source>
        <dbReference type="Proteomes" id="UP000039865"/>
    </source>
</evidence>
<dbReference type="EMBL" id="CCKQ01001654">
    <property type="protein sequence ID" value="CDW72769.1"/>
    <property type="molecule type" value="Genomic_DNA"/>
</dbReference>
<protein>
    <recommendedName>
        <fullName evidence="2">Cyclic nucleotide-binding domain-containing protein</fullName>
    </recommendedName>
</protein>
<reference evidence="3 4" key="1">
    <citation type="submission" date="2014-06" db="EMBL/GenBank/DDBJ databases">
        <authorList>
            <person name="Swart Estienne"/>
        </authorList>
    </citation>
    <scope>NUCLEOTIDE SEQUENCE [LARGE SCALE GENOMIC DNA]</scope>
    <source>
        <strain evidence="3 4">130c</strain>
    </source>
</reference>
<sequence length="1098" mass="127561">MSLDKQLKQNELRFSEMENMQSSSLQEQTPVQSPKIKQIPLLERLIRILQKGQRTRNEKDLEHLVPLIKEIQFFKERDIKDQDFVEIVSCLTYENFKMGDTVFEWGTNGDKFYIIIEGHVSVMIPHPDIKDVNAQIDQQRSLIDQKKDFLKGIQVQIDAEKRDIDKKLQESLIMNKKESIKLQASYESPENRRKTMIRPAMKINSSLMNQEYYSSNNLTPEQQKQWSVSKPSFNPINSNNKSFSFNRPSELLSVYQNIPQQSTSSMIGLMTNQSSIINKPSARNYLNLNMLEKITDQKSNTSSESSKYPSNSRREDKKHSSRQNIKKDLSLEEQKQQILEQIKELRYQEEQSLFIEIVKLQSGKSFGEIALIKNKPRAATIKCNTDCHLAVMSKSDYQKVLQRIEQKSLNKIVDFLHQIPFLHSWTRTSLSKLQYSFEQRIYKRNQTIYKEGEESNYVYLVKSGEFEVSKRIQFEEKKKLNTKDYLGVKEEEKDDPKKVISYVKVNQDSLDMEDFLAQTSKEKKKKQKGSIYIEDNSKLQNPQISYKLAIVGCGQLLGEEDVLSNNRRYTTNVTCSSIQGEIFCIKSDEFHRRVKSNNESWKVVILMALAKERAIRAKIFKVRKIIQTKREEGYSALNQVTSYLLNQNEYDLRETIREIIDQFPSVEDHKKLIQYYSVRPDFNSRQQKTHLIENETSRIEHSKSKESRVKFSKKTIDMSFNEMAKTSNIMIQNLKDQNHFSTKRGENSQERNNYRMQNLYHQSLSPVNKDEHKQQIKNSSSKCYISSKIANILDVFEKEDDIGRENSPSFKIKRKLQPDKLEFKLDKQSRLLKNMIKNQGEQTPSKTQRPLSNSKTTNEKLKMIIEDQQITQNLLGGESRQAQMQVEGHQAQGQMINYSQFLDSKITHSKNLLSFDKSNFPQSESFRIPLKSLNILPVASQVNPLKNEVVSSSNQINSIGNIGDAATVNNKSVIGDNSTRYANFQSQIRSKTQTKNRSGVILTQKMGIDSIKLMPLNHSILGKLEEVTIPLAQPLKQNIYMSVASTINPANKYRAQIKRNLANQKHKRLSMRERQFQRLSSNTNGTYFNLSQHQIQDI</sequence>